<organism evidence="1 2">
    <name type="scientific">Virgisporangium aliadipatigenens</name>
    <dbReference type="NCBI Taxonomy" id="741659"/>
    <lineage>
        <taxon>Bacteria</taxon>
        <taxon>Bacillati</taxon>
        <taxon>Actinomycetota</taxon>
        <taxon>Actinomycetes</taxon>
        <taxon>Micromonosporales</taxon>
        <taxon>Micromonosporaceae</taxon>
        <taxon>Virgisporangium</taxon>
    </lineage>
</organism>
<sequence length="242" mass="24140">MLVVCGSVSGAPGVSTAAVGLAALWSDLSRVLLLEADPSGGVVAARFGVAQQPGLASLAAAMRHGGEVTTADHVQHLGLGVTAVVGPGSAETATGAVAVLSAHADTTVAALAPAVIVDVGRLFPGTPAGGLLAAADVVLLAVSPTMEALDHADSRISALRDAAPGARFGLLVAGKGPFPVDEVGDRLDVAVQAELPRDRWGAGVLAGRLTGRGWRRTRLARALHDTVTALEAETHAPMDVAS</sequence>
<dbReference type="EMBL" id="BOPF01000026">
    <property type="protein sequence ID" value="GIJ49364.1"/>
    <property type="molecule type" value="Genomic_DNA"/>
</dbReference>
<protein>
    <recommendedName>
        <fullName evidence="3">MinD-like ATPase involved in chromosome partitioning or flagellar assembly</fullName>
    </recommendedName>
</protein>
<comment type="caution">
    <text evidence="1">The sequence shown here is derived from an EMBL/GenBank/DDBJ whole genome shotgun (WGS) entry which is preliminary data.</text>
</comment>
<reference evidence="1" key="1">
    <citation type="submission" date="2021-01" db="EMBL/GenBank/DDBJ databases">
        <title>Whole genome shotgun sequence of Virgisporangium aliadipatigenens NBRC 105644.</title>
        <authorList>
            <person name="Komaki H."/>
            <person name="Tamura T."/>
        </authorList>
    </citation>
    <scope>NUCLEOTIDE SEQUENCE</scope>
    <source>
        <strain evidence="1">NBRC 105644</strain>
    </source>
</reference>
<evidence type="ECO:0000313" key="2">
    <source>
        <dbReference type="Proteomes" id="UP000619260"/>
    </source>
</evidence>
<gene>
    <name evidence="1" type="ORF">Val02_62500</name>
</gene>
<dbReference type="Gene3D" id="3.40.50.300">
    <property type="entry name" value="P-loop containing nucleotide triphosphate hydrolases"/>
    <property type="match status" value="1"/>
</dbReference>
<evidence type="ECO:0000313" key="1">
    <source>
        <dbReference type="EMBL" id="GIJ49364.1"/>
    </source>
</evidence>
<dbReference type="Proteomes" id="UP000619260">
    <property type="component" value="Unassembled WGS sequence"/>
</dbReference>
<dbReference type="InterPro" id="IPR027417">
    <property type="entry name" value="P-loop_NTPase"/>
</dbReference>
<proteinExistence type="predicted"/>
<evidence type="ECO:0008006" key="3">
    <source>
        <dbReference type="Google" id="ProtNLM"/>
    </source>
</evidence>
<dbReference type="AlphaFoldDB" id="A0A8J3YPL3"/>
<keyword evidence="2" id="KW-1185">Reference proteome</keyword>
<accession>A0A8J3YPL3</accession>
<dbReference type="SUPFAM" id="SSF52540">
    <property type="entry name" value="P-loop containing nucleoside triphosphate hydrolases"/>
    <property type="match status" value="1"/>
</dbReference>
<name>A0A8J3YPL3_9ACTN</name>